<sequence>MSLPTKQLNAKSLLSKEYKNLFKEIKAKVLSSQLKASIAVNSELIKLYWEIGNAVCRRQQKEGWGSKIIEKLAKDLKLTFPDMKGFSLRNIQFMVQFAKKYLQIEIVKQLVSQIPWGHNILIMQRLSNNKERFWYIKQTIENGWSRSILENWIDSNLYLRQGKAATNFKNTLPATQSDLANQIIKDPYCFDFLTLRKKYDEKELECGLMDHIQKFLLELGAGFAFVGRQYQLTVSNKDFFVDLLFYHLKLRSFIVVELKAKAFTPKDVGQMNFYLSVIDDLLRQSGDNPTMGLLLCKTKDKVIAEYALRDIHKPIGISEYKTKIIESLPENLKGSLPTIEEIEEELSDKNQ</sequence>
<dbReference type="InterPro" id="IPR009362">
    <property type="entry name" value="YhcG_C"/>
</dbReference>
<accession>A0A0F8ZMD0</accession>
<dbReference type="Gene3D" id="3.40.1350.10">
    <property type="match status" value="1"/>
</dbReference>
<dbReference type="InterPro" id="IPR011856">
    <property type="entry name" value="tRNA_endonuc-like_dom_sf"/>
</dbReference>
<feature type="domain" description="YhcG N-terminal" evidence="2">
    <location>
        <begin position="24"/>
        <end position="160"/>
    </location>
</feature>
<name>A0A0F8ZMD0_9ZZZZ</name>
<proteinExistence type="predicted"/>
<feature type="domain" description="YhcG PDDEXK nuclease" evidence="1">
    <location>
        <begin position="182"/>
        <end position="337"/>
    </location>
</feature>
<dbReference type="GO" id="GO:0003676">
    <property type="term" value="F:nucleic acid binding"/>
    <property type="evidence" value="ECO:0007669"/>
    <property type="project" value="InterPro"/>
</dbReference>
<dbReference type="PANTHER" id="PTHR30547:SF0">
    <property type="entry name" value="BLR8175 PROTEIN"/>
    <property type="match status" value="1"/>
</dbReference>
<evidence type="ECO:0000259" key="2">
    <source>
        <dbReference type="Pfam" id="PF17761"/>
    </source>
</evidence>
<dbReference type="InterPro" id="IPR041527">
    <property type="entry name" value="YhcG_N"/>
</dbReference>
<dbReference type="InterPro" id="IPR053148">
    <property type="entry name" value="PD-DEXK-like_domain"/>
</dbReference>
<comment type="caution">
    <text evidence="3">The sequence shown here is derived from an EMBL/GenBank/DDBJ whole genome shotgun (WGS) entry which is preliminary data.</text>
</comment>
<dbReference type="Pfam" id="PF06250">
    <property type="entry name" value="YhcG_C"/>
    <property type="match status" value="1"/>
</dbReference>
<organism evidence="3">
    <name type="scientific">marine sediment metagenome</name>
    <dbReference type="NCBI Taxonomy" id="412755"/>
    <lineage>
        <taxon>unclassified sequences</taxon>
        <taxon>metagenomes</taxon>
        <taxon>ecological metagenomes</taxon>
    </lineage>
</organism>
<evidence type="ECO:0000259" key="1">
    <source>
        <dbReference type="Pfam" id="PF06250"/>
    </source>
</evidence>
<evidence type="ECO:0008006" key="4">
    <source>
        <dbReference type="Google" id="ProtNLM"/>
    </source>
</evidence>
<evidence type="ECO:0000313" key="3">
    <source>
        <dbReference type="EMBL" id="KKK67559.1"/>
    </source>
</evidence>
<protein>
    <recommendedName>
        <fullName evidence="4">DUF1016 domain-containing protein</fullName>
    </recommendedName>
</protein>
<dbReference type="AlphaFoldDB" id="A0A0F8ZMD0"/>
<dbReference type="PANTHER" id="PTHR30547">
    <property type="entry name" value="UNCHARACTERIZED PROTEIN YHCG-RELATED"/>
    <property type="match status" value="1"/>
</dbReference>
<reference evidence="3" key="1">
    <citation type="journal article" date="2015" name="Nature">
        <title>Complex archaea that bridge the gap between prokaryotes and eukaryotes.</title>
        <authorList>
            <person name="Spang A."/>
            <person name="Saw J.H."/>
            <person name="Jorgensen S.L."/>
            <person name="Zaremba-Niedzwiedzka K."/>
            <person name="Martijn J."/>
            <person name="Lind A.E."/>
            <person name="van Eijk R."/>
            <person name="Schleper C."/>
            <person name="Guy L."/>
            <person name="Ettema T.J."/>
        </authorList>
    </citation>
    <scope>NUCLEOTIDE SEQUENCE</scope>
</reference>
<gene>
    <name evidence="3" type="ORF">LCGC14_2952860</name>
</gene>
<dbReference type="EMBL" id="LAZR01059553">
    <property type="protein sequence ID" value="KKK67559.1"/>
    <property type="molecule type" value="Genomic_DNA"/>
</dbReference>
<dbReference type="Pfam" id="PF17761">
    <property type="entry name" value="DUF1016_N"/>
    <property type="match status" value="1"/>
</dbReference>